<comment type="caution">
    <text evidence="1">The sequence shown here is derived from an EMBL/GenBank/DDBJ whole genome shotgun (WGS) entry which is preliminary data.</text>
</comment>
<reference evidence="1 2" key="1">
    <citation type="submission" date="2020-08" db="EMBL/GenBank/DDBJ databases">
        <title>Genomic Encyclopedia of Type Strains, Phase IV (KMG-IV): sequencing the most valuable type-strain genomes for metagenomic binning, comparative biology and taxonomic classification.</title>
        <authorList>
            <person name="Goeker M."/>
        </authorList>
    </citation>
    <scope>NUCLEOTIDE SEQUENCE [LARGE SCALE GENOMIC DNA]</scope>
    <source>
        <strain evidence="1 2">DSM 26189</strain>
    </source>
</reference>
<evidence type="ECO:0000313" key="2">
    <source>
        <dbReference type="Proteomes" id="UP000571950"/>
    </source>
</evidence>
<sequence length="43" mass="5186">MTPPESAILREMQATGFDRHVCVNRLRSLEIIVRRKNDRRYTR</sequence>
<organism evidence="1 2">
    <name type="scientific">Sphingobium jiangsuense</name>
    <dbReference type="NCBI Taxonomy" id="870476"/>
    <lineage>
        <taxon>Bacteria</taxon>
        <taxon>Pseudomonadati</taxon>
        <taxon>Pseudomonadota</taxon>
        <taxon>Alphaproteobacteria</taxon>
        <taxon>Sphingomonadales</taxon>
        <taxon>Sphingomonadaceae</taxon>
        <taxon>Sphingobium</taxon>
    </lineage>
</organism>
<keyword evidence="2" id="KW-1185">Reference proteome</keyword>
<proteinExistence type="predicted"/>
<dbReference type="AlphaFoldDB" id="A0A7W6FSL5"/>
<dbReference type="EMBL" id="JACIDT010000042">
    <property type="protein sequence ID" value="MBB3928887.1"/>
    <property type="molecule type" value="Genomic_DNA"/>
</dbReference>
<dbReference type="Proteomes" id="UP000571950">
    <property type="component" value="Unassembled WGS sequence"/>
</dbReference>
<name>A0A7W6FSL5_9SPHN</name>
<evidence type="ECO:0000313" key="1">
    <source>
        <dbReference type="EMBL" id="MBB3928887.1"/>
    </source>
</evidence>
<protein>
    <submittedName>
        <fullName evidence="1">Uncharacterized protein</fullName>
    </submittedName>
</protein>
<accession>A0A7W6FSL5</accession>
<gene>
    <name evidence="1" type="ORF">GGR43_004632</name>
</gene>